<dbReference type="InterPro" id="IPR045584">
    <property type="entry name" value="Pilin-like"/>
</dbReference>
<proteinExistence type="predicted"/>
<dbReference type="InterPro" id="IPR012902">
    <property type="entry name" value="N_methyl_site"/>
</dbReference>
<name>A0A5E4S5S9_9BURK</name>
<evidence type="ECO:0000313" key="4">
    <source>
        <dbReference type="Proteomes" id="UP000367825"/>
    </source>
</evidence>
<dbReference type="Proteomes" id="UP000367825">
    <property type="component" value="Unassembled WGS sequence"/>
</dbReference>
<dbReference type="SUPFAM" id="SSF54523">
    <property type="entry name" value="Pili subunits"/>
    <property type="match status" value="2"/>
</dbReference>
<dbReference type="Gene3D" id="3.30.1690.10">
    <property type="entry name" value="TcpA-like pilin"/>
    <property type="match status" value="1"/>
</dbReference>
<keyword evidence="1" id="KW-0472">Membrane</keyword>
<feature type="domain" description="Type 4 secretion system PilS N-terminal" evidence="2">
    <location>
        <begin position="90"/>
        <end position="189"/>
    </location>
</feature>
<keyword evidence="1" id="KW-0812">Transmembrane</keyword>
<evidence type="ECO:0000256" key="1">
    <source>
        <dbReference type="SAM" id="Phobius"/>
    </source>
</evidence>
<dbReference type="NCBIfam" id="TIGR02532">
    <property type="entry name" value="IV_pilin_GFxxxE"/>
    <property type="match status" value="1"/>
</dbReference>
<gene>
    <name evidence="3" type="ORF">PNO31109_00610</name>
</gene>
<dbReference type="Pfam" id="PF07963">
    <property type="entry name" value="N_methyl"/>
    <property type="match status" value="1"/>
</dbReference>
<keyword evidence="4" id="KW-1185">Reference proteome</keyword>
<accession>A0A5E4S5S9</accession>
<protein>
    <submittedName>
        <fullName evidence="3">Prepilin-type cleavage/methylation domain-containing protein</fullName>
    </submittedName>
</protein>
<dbReference type="PROSITE" id="PS00409">
    <property type="entry name" value="PROKAR_NTER_METHYL"/>
    <property type="match status" value="1"/>
</dbReference>
<sequence length="212" mass="22410">MNVHAAVSENAKSGTTLTPRLMQRLRRRRQRGVTLVELSVAVAVMGLIMAGAMVGVPRLMNGVKLSQEMKDWQMVVLAVQNAVASGTLTSSTSTGDLLKMAVTEPFNRTDNGSKLLNRFGGEIVMKAVDGTTYPASGVEVKSVSYPSAQCVEFAGKMGNLFATLSINGTELKSNTRALDMTQITDACSKRAPQGGGAPTDVPQADLEFTIAG</sequence>
<evidence type="ECO:0000259" key="2">
    <source>
        <dbReference type="Pfam" id="PF08805"/>
    </source>
</evidence>
<dbReference type="Pfam" id="PF08805">
    <property type="entry name" value="PilS"/>
    <property type="match status" value="1"/>
</dbReference>
<organism evidence="3 4">
    <name type="scientific">Pandoraea nosoerga</name>
    <dbReference type="NCBI Taxonomy" id="2508296"/>
    <lineage>
        <taxon>Bacteria</taxon>
        <taxon>Pseudomonadati</taxon>
        <taxon>Pseudomonadota</taxon>
        <taxon>Betaproteobacteria</taxon>
        <taxon>Burkholderiales</taxon>
        <taxon>Burkholderiaceae</taxon>
        <taxon>Pandoraea</taxon>
    </lineage>
</organism>
<evidence type="ECO:0000313" key="3">
    <source>
        <dbReference type="EMBL" id="VVD71146.1"/>
    </source>
</evidence>
<dbReference type="AlphaFoldDB" id="A0A5E4S5S9"/>
<keyword evidence="1" id="KW-1133">Transmembrane helix</keyword>
<reference evidence="3 4" key="1">
    <citation type="submission" date="2019-08" db="EMBL/GenBank/DDBJ databases">
        <authorList>
            <person name="Peeters C."/>
        </authorList>
    </citation>
    <scope>NUCLEOTIDE SEQUENCE [LARGE SCALE GENOMIC DNA]</scope>
    <source>
        <strain evidence="3 4">LMG 31109</strain>
    </source>
</reference>
<dbReference type="RefSeq" id="WP_174966247.1">
    <property type="nucleotide sequence ID" value="NZ_CABPSC010000001.1"/>
</dbReference>
<feature type="transmembrane region" description="Helical" evidence="1">
    <location>
        <begin position="32"/>
        <end position="56"/>
    </location>
</feature>
<dbReference type="EMBL" id="CABPSC010000001">
    <property type="protein sequence ID" value="VVD71146.1"/>
    <property type="molecule type" value="Genomic_DNA"/>
</dbReference>
<dbReference type="InterPro" id="IPR014911">
    <property type="entry name" value="PilS_N"/>
</dbReference>